<evidence type="ECO:0000259" key="1">
    <source>
        <dbReference type="Pfam" id="PF23128"/>
    </source>
</evidence>
<accession>A0ABN9TA50</accession>
<protein>
    <recommendedName>
        <fullName evidence="1">C2CD5 C-terminal domain-containing protein</fullName>
    </recommendedName>
</protein>
<gene>
    <name evidence="2" type="ORF">PCOR1329_LOCUS37087</name>
</gene>
<dbReference type="PANTHER" id="PTHR37412">
    <property type="entry name" value="C2 DOMAIN-CONTAINING PROTEIN 5"/>
    <property type="match status" value="1"/>
</dbReference>
<feature type="domain" description="C2CD5 C-terminal" evidence="1">
    <location>
        <begin position="197"/>
        <end position="288"/>
    </location>
</feature>
<organism evidence="2 3">
    <name type="scientific">Prorocentrum cordatum</name>
    <dbReference type="NCBI Taxonomy" id="2364126"/>
    <lineage>
        <taxon>Eukaryota</taxon>
        <taxon>Sar</taxon>
        <taxon>Alveolata</taxon>
        <taxon>Dinophyceae</taxon>
        <taxon>Prorocentrales</taxon>
        <taxon>Prorocentraceae</taxon>
        <taxon>Prorocentrum</taxon>
    </lineage>
</organism>
<reference evidence="2" key="1">
    <citation type="submission" date="2023-10" db="EMBL/GenBank/DDBJ databases">
        <authorList>
            <person name="Chen Y."/>
            <person name="Shah S."/>
            <person name="Dougan E. K."/>
            <person name="Thang M."/>
            <person name="Chan C."/>
        </authorList>
    </citation>
    <scope>NUCLEOTIDE SEQUENCE [LARGE SCALE GENOMIC DNA]</scope>
</reference>
<evidence type="ECO:0000313" key="3">
    <source>
        <dbReference type="Proteomes" id="UP001189429"/>
    </source>
</evidence>
<dbReference type="Pfam" id="PF23128">
    <property type="entry name" value="YbjQ_4"/>
    <property type="match status" value="1"/>
</dbReference>
<comment type="caution">
    <text evidence="2">The sequence shown here is derived from an EMBL/GenBank/DDBJ whole genome shotgun (WGS) entry which is preliminary data.</text>
</comment>
<evidence type="ECO:0000313" key="2">
    <source>
        <dbReference type="EMBL" id="CAK0842042.1"/>
    </source>
</evidence>
<dbReference type="EMBL" id="CAUYUJ010014504">
    <property type="protein sequence ID" value="CAK0842042.1"/>
    <property type="molecule type" value="Genomic_DNA"/>
</dbReference>
<sequence length="305" mass="32871">MAFCTVECPPGGASAFTAPAGAEDTSCSVVYGVRRVDLFRDLGLNRQDFGEGGSTAHAAQLTARLASVLNEMYACAAFRQLRRRGGDPVASELCLAALSWRMKVLEDDVLEVLLTGQVLAAPARRTPPTLRELGPSLRFLVPQGTAALHRAAPPPEEDRAWRHDADAAGVPPAAAGPRLLRRAQWLQQELMSPVLVSALSSVPHRQVRDYCGLVTVHMIKETANVVRQFESLQVFYRGFVAEALLTARAHVLARGGDALLSFRINTLKLSEDRRRAYAVISISGDAAKLCAGEKPNAAAPPPLIF</sequence>
<keyword evidence="3" id="KW-1185">Reference proteome</keyword>
<dbReference type="Proteomes" id="UP001189429">
    <property type="component" value="Unassembled WGS sequence"/>
</dbReference>
<dbReference type="InterPro" id="IPR038983">
    <property type="entry name" value="C2CD5"/>
</dbReference>
<dbReference type="PANTHER" id="PTHR37412:SF2">
    <property type="entry name" value="C2 DOMAIN-CONTAINING PROTEIN 5"/>
    <property type="match status" value="1"/>
</dbReference>
<proteinExistence type="predicted"/>
<dbReference type="InterPro" id="IPR057815">
    <property type="entry name" value="C2CD5_C"/>
</dbReference>
<name>A0ABN9TA50_9DINO</name>